<dbReference type="InParanoid" id="A0A316VJ46"/>
<dbReference type="FunFam" id="2.30.30.100:FF:000107">
    <property type="entry name" value="Small nuclear ribonucleoprotein G"/>
    <property type="match status" value="1"/>
</dbReference>
<evidence type="ECO:0000256" key="6">
    <source>
        <dbReference type="ARBA" id="ARBA00023187"/>
    </source>
</evidence>
<accession>A0A316VJ46</accession>
<dbReference type="InterPro" id="IPR044641">
    <property type="entry name" value="Lsm7/SmG-like"/>
</dbReference>
<dbReference type="InterPro" id="IPR047575">
    <property type="entry name" value="Sm"/>
</dbReference>
<dbReference type="SUPFAM" id="SSF50182">
    <property type="entry name" value="Sm-like ribonucleoproteins"/>
    <property type="match status" value="1"/>
</dbReference>
<dbReference type="Pfam" id="PF01423">
    <property type="entry name" value="LSM"/>
    <property type="match status" value="1"/>
</dbReference>
<evidence type="ECO:0000313" key="11">
    <source>
        <dbReference type="EMBL" id="PWN37659.1"/>
    </source>
</evidence>
<keyword evidence="6 9" id="KW-0508">mRNA splicing</keyword>
<evidence type="ECO:0000256" key="8">
    <source>
        <dbReference type="ARBA" id="ARBA00023274"/>
    </source>
</evidence>
<dbReference type="GO" id="GO:0005685">
    <property type="term" value="C:U1 snRNP"/>
    <property type="evidence" value="ECO:0007669"/>
    <property type="project" value="TreeGrafter"/>
</dbReference>
<dbReference type="EMBL" id="KZ819602">
    <property type="protein sequence ID" value="PWN37659.1"/>
    <property type="molecule type" value="Genomic_DNA"/>
</dbReference>
<dbReference type="SMART" id="SM00651">
    <property type="entry name" value="Sm"/>
    <property type="match status" value="1"/>
</dbReference>
<dbReference type="GO" id="GO:0005687">
    <property type="term" value="C:U4 snRNP"/>
    <property type="evidence" value="ECO:0007669"/>
    <property type="project" value="TreeGrafter"/>
</dbReference>
<dbReference type="PIRSF" id="PIRSF037188">
    <property type="entry name" value="U6_snRNA_Lsm7"/>
    <property type="match status" value="1"/>
</dbReference>
<dbReference type="InterPro" id="IPR010920">
    <property type="entry name" value="LSM_dom_sf"/>
</dbReference>
<evidence type="ECO:0000256" key="2">
    <source>
        <dbReference type="ARBA" id="ARBA00006850"/>
    </source>
</evidence>
<dbReference type="GO" id="GO:0071011">
    <property type="term" value="C:precatalytic spliceosome"/>
    <property type="evidence" value="ECO:0007669"/>
    <property type="project" value="TreeGrafter"/>
</dbReference>
<dbReference type="GO" id="GO:0034719">
    <property type="term" value="C:SMN-Sm protein complex"/>
    <property type="evidence" value="ECO:0007669"/>
    <property type="project" value="TreeGrafter"/>
</dbReference>
<dbReference type="InterPro" id="IPR034098">
    <property type="entry name" value="Sm_G"/>
</dbReference>
<dbReference type="AlphaFoldDB" id="A0A316VJ46"/>
<keyword evidence="3 9" id="KW-0507">mRNA processing</keyword>
<dbReference type="GO" id="GO:0003723">
    <property type="term" value="F:RNA binding"/>
    <property type="evidence" value="ECO:0007669"/>
    <property type="project" value="UniProtKB-UniRule"/>
</dbReference>
<dbReference type="STRING" id="1280837.A0A316VJ46"/>
<dbReference type="PROSITE" id="PS52002">
    <property type="entry name" value="SM"/>
    <property type="match status" value="1"/>
</dbReference>
<keyword evidence="12" id="KW-1185">Reference proteome</keyword>
<dbReference type="GO" id="GO:0071004">
    <property type="term" value="C:U2-type prespliceosome"/>
    <property type="evidence" value="ECO:0007669"/>
    <property type="project" value="TreeGrafter"/>
</dbReference>
<gene>
    <name evidence="11" type="ORF">FA14DRAFT_17340</name>
</gene>
<organism evidence="11 12">
    <name type="scientific">Meira miltonrushii</name>
    <dbReference type="NCBI Taxonomy" id="1280837"/>
    <lineage>
        <taxon>Eukaryota</taxon>
        <taxon>Fungi</taxon>
        <taxon>Dikarya</taxon>
        <taxon>Basidiomycota</taxon>
        <taxon>Ustilaginomycotina</taxon>
        <taxon>Exobasidiomycetes</taxon>
        <taxon>Exobasidiales</taxon>
        <taxon>Brachybasidiaceae</taxon>
        <taxon>Meira</taxon>
    </lineage>
</organism>
<evidence type="ECO:0000256" key="4">
    <source>
        <dbReference type="ARBA" id="ARBA00022728"/>
    </source>
</evidence>
<dbReference type="GeneID" id="37022257"/>
<dbReference type="OrthoDB" id="2146at2759"/>
<dbReference type="GO" id="GO:0097526">
    <property type="term" value="C:spliceosomal tri-snRNP complex"/>
    <property type="evidence" value="ECO:0007669"/>
    <property type="project" value="TreeGrafter"/>
</dbReference>
<protein>
    <recommendedName>
        <fullName evidence="9">Small nuclear ribonucleoprotein G</fullName>
        <shortName evidence="9">snRNP-G</shortName>
    </recommendedName>
</protein>
<evidence type="ECO:0000256" key="7">
    <source>
        <dbReference type="ARBA" id="ARBA00023242"/>
    </source>
</evidence>
<feature type="domain" description="Sm" evidence="10">
    <location>
        <begin position="4"/>
        <end position="84"/>
    </location>
</feature>
<dbReference type="Proteomes" id="UP000245771">
    <property type="component" value="Unassembled WGS sequence"/>
</dbReference>
<name>A0A316VJ46_9BASI</name>
<dbReference type="Gene3D" id="2.30.30.100">
    <property type="match status" value="1"/>
</dbReference>
<evidence type="ECO:0000256" key="9">
    <source>
        <dbReference type="RuleBase" id="RU365052"/>
    </source>
</evidence>
<dbReference type="CDD" id="cd01719">
    <property type="entry name" value="Sm_G"/>
    <property type="match status" value="1"/>
</dbReference>
<dbReference type="GO" id="GO:0005682">
    <property type="term" value="C:U5 snRNP"/>
    <property type="evidence" value="ECO:0007669"/>
    <property type="project" value="TreeGrafter"/>
</dbReference>
<proteinExistence type="inferred from homology"/>
<dbReference type="GO" id="GO:0071013">
    <property type="term" value="C:catalytic step 2 spliceosome"/>
    <property type="evidence" value="ECO:0007669"/>
    <property type="project" value="TreeGrafter"/>
</dbReference>
<comment type="subcellular location">
    <subcellularLocation>
        <location evidence="1 9">Nucleus</location>
    </subcellularLocation>
</comment>
<sequence length="90" mass="9814">MARVSAPELKRYLDKRVMVNIQGGRRLQGVLRGFDVFLNLVIDESTELVKPEGASGNTWQQAAHCGTVVVRGNSVTSLEGLESINTKITS</sequence>
<evidence type="ECO:0000259" key="10">
    <source>
        <dbReference type="PROSITE" id="PS52002"/>
    </source>
</evidence>
<comment type="function">
    <text evidence="9">Plays a role in pre-mRNA splicing.</text>
</comment>
<dbReference type="GO" id="GO:0005689">
    <property type="term" value="C:U12-type spliceosomal complex"/>
    <property type="evidence" value="ECO:0007669"/>
    <property type="project" value="TreeGrafter"/>
</dbReference>
<evidence type="ECO:0000256" key="5">
    <source>
        <dbReference type="ARBA" id="ARBA00022884"/>
    </source>
</evidence>
<dbReference type="PANTHER" id="PTHR10553">
    <property type="entry name" value="SMALL NUCLEAR RIBONUCLEOPROTEIN"/>
    <property type="match status" value="1"/>
</dbReference>
<dbReference type="GO" id="GO:0005686">
    <property type="term" value="C:U2 snRNP"/>
    <property type="evidence" value="ECO:0007669"/>
    <property type="project" value="TreeGrafter"/>
</dbReference>
<dbReference type="RefSeq" id="XP_025357961.1">
    <property type="nucleotide sequence ID" value="XM_025500476.1"/>
</dbReference>
<evidence type="ECO:0000313" key="12">
    <source>
        <dbReference type="Proteomes" id="UP000245771"/>
    </source>
</evidence>
<dbReference type="FunCoup" id="A0A316VJ46">
    <property type="interactions" value="509"/>
</dbReference>
<dbReference type="InterPro" id="IPR001163">
    <property type="entry name" value="Sm_dom_euk/arc"/>
</dbReference>
<dbReference type="GO" id="GO:0000387">
    <property type="term" value="P:spliceosomal snRNP assembly"/>
    <property type="evidence" value="ECO:0007669"/>
    <property type="project" value="UniProtKB-UniRule"/>
</dbReference>
<keyword evidence="8 9" id="KW-0687">Ribonucleoprotein</keyword>
<keyword evidence="7 9" id="KW-0539">Nucleus</keyword>
<evidence type="ECO:0000256" key="3">
    <source>
        <dbReference type="ARBA" id="ARBA00022664"/>
    </source>
</evidence>
<evidence type="ECO:0000256" key="1">
    <source>
        <dbReference type="ARBA" id="ARBA00004123"/>
    </source>
</evidence>
<dbReference type="PANTHER" id="PTHR10553:SF2">
    <property type="entry name" value="SMALL NUCLEAR RIBONUCLEOPROTEIN G"/>
    <property type="match status" value="1"/>
</dbReference>
<keyword evidence="4 9" id="KW-0747">Spliceosome</keyword>
<keyword evidence="5 9" id="KW-0694">RNA-binding</keyword>
<comment type="similarity">
    <text evidence="2 9">Belongs to the snRNP Sm proteins family.</text>
</comment>
<reference evidence="11 12" key="1">
    <citation type="journal article" date="2018" name="Mol. Biol. Evol.">
        <title>Broad Genomic Sampling Reveals a Smut Pathogenic Ancestry of the Fungal Clade Ustilaginomycotina.</title>
        <authorList>
            <person name="Kijpornyongpan T."/>
            <person name="Mondo S.J."/>
            <person name="Barry K."/>
            <person name="Sandor L."/>
            <person name="Lee J."/>
            <person name="Lipzen A."/>
            <person name="Pangilinan J."/>
            <person name="LaButti K."/>
            <person name="Hainaut M."/>
            <person name="Henrissat B."/>
            <person name="Grigoriev I.V."/>
            <person name="Spatafora J.W."/>
            <person name="Aime M.C."/>
        </authorList>
    </citation>
    <scope>NUCLEOTIDE SEQUENCE [LARGE SCALE GENOMIC DNA]</scope>
    <source>
        <strain evidence="11 12">MCA 3882</strain>
    </source>
</reference>